<dbReference type="NCBIfam" id="NF033788">
    <property type="entry name" value="HTH_metalloreg"/>
    <property type="match status" value="1"/>
</dbReference>
<dbReference type="OrthoDB" id="9794330at2"/>
<dbReference type="KEGG" id="ruj:E5Z56_00930"/>
<dbReference type="SUPFAM" id="SSF46785">
    <property type="entry name" value="Winged helix' DNA-binding domain"/>
    <property type="match status" value="1"/>
</dbReference>
<gene>
    <name evidence="5" type="ORF">E5Z56_00930</name>
</gene>
<dbReference type="PANTHER" id="PTHR43132">
    <property type="entry name" value="ARSENICAL RESISTANCE OPERON REPRESSOR ARSR-RELATED"/>
    <property type="match status" value="1"/>
</dbReference>
<accession>A0A4P8XSV3</accession>
<keyword evidence="6" id="KW-1185">Reference proteome</keyword>
<dbReference type="PANTHER" id="PTHR43132:SF6">
    <property type="entry name" value="HTH-TYPE TRANSCRIPTIONAL REPRESSOR CZRA"/>
    <property type="match status" value="1"/>
</dbReference>
<dbReference type="Pfam" id="PF01022">
    <property type="entry name" value="HTH_5"/>
    <property type="match status" value="1"/>
</dbReference>
<dbReference type="GO" id="GO:0003700">
    <property type="term" value="F:DNA-binding transcription factor activity"/>
    <property type="evidence" value="ECO:0007669"/>
    <property type="project" value="InterPro"/>
</dbReference>
<keyword evidence="2" id="KW-0238">DNA-binding</keyword>
<dbReference type="PROSITE" id="PS50987">
    <property type="entry name" value="HTH_ARSR_2"/>
    <property type="match status" value="1"/>
</dbReference>
<evidence type="ECO:0000256" key="3">
    <source>
        <dbReference type="ARBA" id="ARBA00023163"/>
    </source>
</evidence>
<dbReference type="InterPro" id="IPR011991">
    <property type="entry name" value="ArsR-like_HTH"/>
</dbReference>
<feature type="domain" description="HTH arsR-type" evidence="4">
    <location>
        <begin position="22"/>
        <end position="116"/>
    </location>
</feature>
<dbReference type="EMBL" id="CP039381">
    <property type="protein sequence ID" value="QCT06016.1"/>
    <property type="molecule type" value="Genomic_DNA"/>
</dbReference>
<keyword evidence="3" id="KW-0804">Transcription</keyword>
<protein>
    <submittedName>
        <fullName evidence="5">Helix-turn-helix transcriptional regulator</fullName>
    </submittedName>
</protein>
<evidence type="ECO:0000313" key="5">
    <source>
        <dbReference type="EMBL" id="QCT06016.1"/>
    </source>
</evidence>
<dbReference type="CDD" id="cd00090">
    <property type="entry name" value="HTH_ARSR"/>
    <property type="match status" value="1"/>
</dbReference>
<proteinExistence type="predicted"/>
<reference evidence="5 6" key="1">
    <citation type="submission" date="2019-04" db="EMBL/GenBank/DDBJ databases">
        <authorList>
            <person name="Embree M."/>
            <person name="Gaffney J.R."/>
        </authorList>
    </citation>
    <scope>NUCLEOTIDE SEQUENCE [LARGE SCALE GENOMIC DNA]</scope>
    <source>
        <strain evidence="5 6">JE7A12</strain>
    </source>
</reference>
<dbReference type="GO" id="GO:0003677">
    <property type="term" value="F:DNA binding"/>
    <property type="evidence" value="ECO:0007669"/>
    <property type="project" value="UniProtKB-KW"/>
</dbReference>
<sequence length="116" mass="13166">MGTTSTHSEHKVLMEQAVKNLPPEEKVMPLADFFKVFGDSTRLKIIGILRHTSLSVCCIADCLGMEQSAISHQLKVLRNNHIVKVEKKGKQSFYSLDDLHVELLYQMGLEHIMEDD</sequence>
<keyword evidence="1" id="KW-0805">Transcription regulation</keyword>
<evidence type="ECO:0000256" key="1">
    <source>
        <dbReference type="ARBA" id="ARBA00023015"/>
    </source>
</evidence>
<dbReference type="InterPro" id="IPR051011">
    <property type="entry name" value="Metal_resp_trans_reg"/>
</dbReference>
<dbReference type="RefSeq" id="WP_138156114.1">
    <property type="nucleotide sequence ID" value="NZ_CP039381.1"/>
</dbReference>
<evidence type="ECO:0000259" key="4">
    <source>
        <dbReference type="PROSITE" id="PS50987"/>
    </source>
</evidence>
<dbReference type="PRINTS" id="PR00778">
    <property type="entry name" value="HTHARSR"/>
</dbReference>
<evidence type="ECO:0000256" key="2">
    <source>
        <dbReference type="ARBA" id="ARBA00023125"/>
    </source>
</evidence>
<dbReference type="InterPro" id="IPR036388">
    <property type="entry name" value="WH-like_DNA-bd_sf"/>
</dbReference>
<dbReference type="AlphaFoldDB" id="A0A4P8XSV3"/>
<dbReference type="Proteomes" id="UP000301475">
    <property type="component" value="Chromosome"/>
</dbReference>
<dbReference type="SMART" id="SM00418">
    <property type="entry name" value="HTH_ARSR"/>
    <property type="match status" value="1"/>
</dbReference>
<dbReference type="InterPro" id="IPR036390">
    <property type="entry name" value="WH_DNA-bd_sf"/>
</dbReference>
<name>A0A4P8XSV3_9FIRM</name>
<dbReference type="Gene3D" id="1.10.10.10">
    <property type="entry name" value="Winged helix-like DNA-binding domain superfamily/Winged helix DNA-binding domain"/>
    <property type="match status" value="1"/>
</dbReference>
<evidence type="ECO:0000313" key="6">
    <source>
        <dbReference type="Proteomes" id="UP000301475"/>
    </source>
</evidence>
<dbReference type="InterPro" id="IPR001845">
    <property type="entry name" value="HTH_ArsR_DNA-bd_dom"/>
</dbReference>
<organism evidence="5 6">
    <name type="scientific">Ruminococcus bovis</name>
    <dbReference type="NCBI Taxonomy" id="2564099"/>
    <lineage>
        <taxon>Bacteria</taxon>
        <taxon>Bacillati</taxon>
        <taxon>Bacillota</taxon>
        <taxon>Clostridia</taxon>
        <taxon>Eubacteriales</taxon>
        <taxon>Oscillospiraceae</taxon>
        <taxon>Ruminococcus</taxon>
    </lineage>
</organism>